<accession>A0A6A5G158</accession>
<sequence length="396" mass="44542">MNQNSMIHDPSLRQYQLERSRELEIFHKLSAIRRQHGFPVELPRFNEYGNIVNMPANVFSQPPPFLPQPIQQPVYPQPRYQIWDNCNSWSVGFPLSATNNSPTTDQQIYELLQQNPTLPLNASPSKVIFVYDVPPGHYVIQDSQLRSCYIRNKFQNQNQNQPVTHLSNKRVVRIDRETQTESGEAEHAKGVADNREILHKAIRESATKAPTITSNLSEPDKDEIHSAVCKVNNWFQMTEEIVSNGSRSRSEEPLSDERSITPNPTDNLPMEHQTSQQPHQLHGSQSSGNFKKPAVRIVRHSVVESKNEAKEAKEADVVGDGDDNETGRTATKRDSEKGDDTNNVSLVGELSVAEKCSESDATETDINTHSHDDVNESQEGASIPKEPNHPEGKSSD</sequence>
<organism evidence="2 3">
    <name type="scientific">Caenorhabditis remanei</name>
    <name type="common">Caenorhabditis vulgaris</name>
    <dbReference type="NCBI Taxonomy" id="31234"/>
    <lineage>
        <taxon>Eukaryota</taxon>
        <taxon>Metazoa</taxon>
        <taxon>Ecdysozoa</taxon>
        <taxon>Nematoda</taxon>
        <taxon>Chromadorea</taxon>
        <taxon>Rhabditida</taxon>
        <taxon>Rhabditina</taxon>
        <taxon>Rhabditomorpha</taxon>
        <taxon>Rhabditoidea</taxon>
        <taxon>Rhabditidae</taxon>
        <taxon>Peloderinae</taxon>
        <taxon>Caenorhabditis</taxon>
    </lineage>
</organism>
<dbReference type="CTD" id="9801624"/>
<dbReference type="EMBL" id="WUAV01000006">
    <property type="protein sequence ID" value="KAF1748686.1"/>
    <property type="molecule type" value="Genomic_DNA"/>
</dbReference>
<dbReference type="GeneID" id="9801624"/>
<comment type="caution">
    <text evidence="2">The sequence shown here is derived from an EMBL/GenBank/DDBJ whole genome shotgun (WGS) entry which is preliminary data.</text>
</comment>
<gene>
    <name evidence="2" type="ORF">GCK72_025153</name>
</gene>
<feature type="compositionally biased region" description="Polar residues" evidence="1">
    <location>
        <begin position="260"/>
        <end position="289"/>
    </location>
</feature>
<evidence type="ECO:0000256" key="1">
    <source>
        <dbReference type="SAM" id="MobiDB-lite"/>
    </source>
</evidence>
<feature type="compositionally biased region" description="Basic and acidic residues" evidence="1">
    <location>
        <begin position="301"/>
        <end position="316"/>
    </location>
</feature>
<feature type="compositionally biased region" description="Basic and acidic residues" evidence="1">
    <location>
        <begin position="331"/>
        <end position="340"/>
    </location>
</feature>
<feature type="region of interest" description="Disordered" evidence="1">
    <location>
        <begin position="243"/>
        <end position="396"/>
    </location>
</feature>
<evidence type="ECO:0000313" key="2">
    <source>
        <dbReference type="EMBL" id="KAF1748686.1"/>
    </source>
</evidence>
<dbReference type="Proteomes" id="UP000483820">
    <property type="component" value="Chromosome X"/>
</dbReference>
<proteinExistence type="predicted"/>
<protein>
    <submittedName>
        <fullName evidence="2">Uncharacterized protein</fullName>
    </submittedName>
</protein>
<feature type="compositionally biased region" description="Basic and acidic residues" evidence="1">
    <location>
        <begin position="248"/>
        <end position="259"/>
    </location>
</feature>
<name>A0A6A5G158_CAERE</name>
<dbReference type="RefSeq" id="XP_053579782.1">
    <property type="nucleotide sequence ID" value="XM_053736216.1"/>
</dbReference>
<dbReference type="AlphaFoldDB" id="A0A6A5G158"/>
<dbReference type="KEGG" id="crq:GCK72_025153"/>
<evidence type="ECO:0000313" key="3">
    <source>
        <dbReference type="Proteomes" id="UP000483820"/>
    </source>
</evidence>
<feature type="compositionally biased region" description="Basic and acidic residues" evidence="1">
    <location>
        <begin position="386"/>
        <end position="396"/>
    </location>
</feature>
<reference evidence="2 3" key="1">
    <citation type="submission" date="2019-12" db="EMBL/GenBank/DDBJ databases">
        <title>Chromosome-level assembly of the Caenorhabditis remanei genome.</title>
        <authorList>
            <person name="Teterina A.A."/>
            <person name="Willis J.H."/>
            <person name="Phillips P.C."/>
        </authorList>
    </citation>
    <scope>NUCLEOTIDE SEQUENCE [LARGE SCALE GENOMIC DNA]</scope>
    <source>
        <strain evidence="2 3">PX506</strain>
        <tissue evidence="2">Whole organism</tissue>
    </source>
</reference>